<dbReference type="CDD" id="cd02846">
    <property type="entry name" value="PAZ_argonaute_like"/>
    <property type="match status" value="1"/>
</dbReference>
<feature type="compositionally biased region" description="Basic residues" evidence="1">
    <location>
        <begin position="7"/>
        <end position="16"/>
    </location>
</feature>
<dbReference type="InterPro" id="IPR032472">
    <property type="entry name" value="ArgoL2"/>
</dbReference>
<feature type="domain" description="PAZ" evidence="2">
    <location>
        <begin position="298"/>
        <end position="413"/>
    </location>
</feature>
<dbReference type="GO" id="GO:0003723">
    <property type="term" value="F:RNA binding"/>
    <property type="evidence" value="ECO:0007669"/>
    <property type="project" value="InterPro"/>
</dbReference>
<feature type="region of interest" description="Disordered" evidence="1">
    <location>
        <begin position="1"/>
        <end position="70"/>
    </location>
</feature>
<dbReference type="GO" id="GO:0004521">
    <property type="term" value="F:RNA endonuclease activity"/>
    <property type="evidence" value="ECO:0007669"/>
    <property type="project" value="UniProtKB-ARBA"/>
</dbReference>
<dbReference type="Pfam" id="PF16486">
    <property type="entry name" value="ArgoN"/>
    <property type="match status" value="1"/>
</dbReference>
<dbReference type="InterPro" id="IPR003100">
    <property type="entry name" value="PAZ_dom"/>
</dbReference>
<dbReference type="PROSITE" id="PS50822">
    <property type="entry name" value="PIWI"/>
    <property type="match status" value="1"/>
</dbReference>
<feature type="domain" description="Piwi" evidence="3">
    <location>
        <begin position="588"/>
        <end position="893"/>
    </location>
</feature>
<protein>
    <submittedName>
        <fullName evidence="4">Protein argonaute-2</fullName>
    </submittedName>
</protein>
<dbReference type="Gene3D" id="2.170.260.10">
    <property type="entry name" value="paz domain"/>
    <property type="match status" value="1"/>
</dbReference>
<dbReference type="InterPro" id="IPR003165">
    <property type="entry name" value="Piwi"/>
</dbReference>
<dbReference type="SUPFAM" id="SSF53098">
    <property type="entry name" value="Ribonuclease H-like"/>
    <property type="match status" value="1"/>
</dbReference>
<dbReference type="GO" id="GO:0005737">
    <property type="term" value="C:cytoplasm"/>
    <property type="evidence" value="ECO:0007669"/>
    <property type="project" value="UniProtKB-ARBA"/>
</dbReference>
<dbReference type="Pfam" id="PF16488">
    <property type="entry name" value="ArgoL2"/>
    <property type="match status" value="1"/>
</dbReference>
<dbReference type="GO" id="GO:0034587">
    <property type="term" value="P:piRNA processing"/>
    <property type="evidence" value="ECO:0007669"/>
    <property type="project" value="UniProtKB-ARBA"/>
</dbReference>
<dbReference type="GO" id="GO:0035194">
    <property type="term" value="P:regulatory ncRNA-mediated post-transcriptional gene silencing"/>
    <property type="evidence" value="ECO:0007669"/>
    <property type="project" value="UniProtKB-ARBA"/>
</dbReference>
<sequence>MESAKPKGNHRGKKKPQSGDQDVPEGTSGQTAGPPQGQQQKQQKSGQGGGGKYKQKQLLKQQQQQDLQQQTGEGTQILLPTTSNAPTPPSQPIEKSLAKVKLDLVRPKNYGVAGTPVKLEVNYLALNLDKLPAKAYHYDVDIQPAASRKWQRACFSRFRAEALPNRLIAYDGHKNAYTMQPMDPMDKVGVAVSLDNRERRFTVRMKLAKVVDLRSLKGGNEHNQAPAKQCLEVVFGTASDRDPRLIRFKRSCYFAPLKRIKRNHELWYGLHQSLILGSKLFLNIDVAHKAFPSGVPVPVLDVVGDLARRRWNDSPNVPERIDDTLAVKLHNFLTGLEISYTGPSSVKKVFKYNSLRGPASSQLFKREDGTKMTLAAYFTQQGYRLRHPELPVMHVGSTVRNIMLPMELCQILPGQALNKKHPDECTAQIIKRAATDAPTRKRKIMELRDQISYSNCPIIKEFGIGVGKDFEVIDGRIIAPPLIEYKNRRTVLPEHGQWSGDNEGFITSNQRELRWIILNLDSYNTRQSDVDSFGNNVFNESRKKGMQLEPFSMQNNYYEPRNTRMNMKQLETELENSLGYFKKQQLDFVIVVIPGIGDHYSRLKQKAELVVGVLTSCVKGNTVKNTRSPLTVVNNILLKINGKTNGTNHVVQSPDPKIPLIKKRIMFVGADVTHPSPEQSTIPSVVGVVASFDRNGFRYKPHFQLQDPKEEMIHGLEAIMQTMLNNYKNKNNQQLPEMILYYRDGVSDGQFSQVLDIELNAINRAVAAMNPPSKINVTFVVVQKRHHTRFFPGPKCPKEVRNQNVPPGTIVDRYITTPKHFQFFLTSHIAVQGVAKPSKYTVLHDDEQWDPDRLQAITYALCHMYARCNRSVSYPAPTYYAHWAAARGKVYIQGRTLNMAELDRENSLLRIRPEIIEERSMFFI</sequence>
<feature type="compositionally biased region" description="Low complexity" evidence="1">
    <location>
        <begin position="26"/>
        <end position="45"/>
    </location>
</feature>
<dbReference type="PROSITE" id="PS50821">
    <property type="entry name" value="PAZ"/>
    <property type="match status" value="1"/>
</dbReference>
<feature type="compositionally biased region" description="Low complexity" evidence="1">
    <location>
        <begin position="56"/>
        <end position="70"/>
    </location>
</feature>
<reference evidence="4" key="1">
    <citation type="submission" date="2021-05" db="EMBL/GenBank/DDBJ databases">
        <authorList>
            <person name="Alioto T."/>
            <person name="Alioto T."/>
            <person name="Gomez Garrido J."/>
        </authorList>
    </citation>
    <scope>NUCLEOTIDE SEQUENCE</scope>
</reference>
<dbReference type="Pfam" id="PF02171">
    <property type="entry name" value="Piwi"/>
    <property type="match status" value="1"/>
</dbReference>
<dbReference type="SMART" id="SM01163">
    <property type="entry name" value="DUF1785"/>
    <property type="match status" value="1"/>
</dbReference>
<dbReference type="InterPro" id="IPR032474">
    <property type="entry name" value="Argonaute_N"/>
</dbReference>
<dbReference type="Pfam" id="PF08699">
    <property type="entry name" value="ArgoL1"/>
    <property type="match status" value="1"/>
</dbReference>
<evidence type="ECO:0000256" key="1">
    <source>
        <dbReference type="SAM" id="MobiDB-lite"/>
    </source>
</evidence>
<dbReference type="InterPro" id="IPR036397">
    <property type="entry name" value="RNaseH_sf"/>
</dbReference>
<evidence type="ECO:0000259" key="3">
    <source>
        <dbReference type="PROSITE" id="PS50822"/>
    </source>
</evidence>
<organism evidence="4">
    <name type="scientific">Culex pipiens</name>
    <name type="common">House mosquito</name>
    <dbReference type="NCBI Taxonomy" id="7175"/>
    <lineage>
        <taxon>Eukaryota</taxon>
        <taxon>Metazoa</taxon>
        <taxon>Ecdysozoa</taxon>
        <taxon>Arthropoda</taxon>
        <taxon>Hexapoda</taxon>
        <taxon>Insecta</taxon>
        <taxon>Pterygota</taxon>
        <taxon>Neoptera</taxon>
        <taxon>Endopterygota</taxon>
        <taxon>Diptera</taxon>
        <taxon>Nematocera</taxon>
        <taxon>Culicoidea</taxon>
        <taxon>Culicidae</taxon>
        <taxon>Culicinae</taxon>
        <taxon>Culicini</taxon>
        <taxon>Culex</taxon>
        <taxon>Culex</taxon>
    </lineage>
</organism>
<dbReference type="SUPFAM" id="SSF101690">
    <property type="entry name" value="PAZ domain"/>
    <property type="match status" value="1"/>
</dbReference>
<dbReference type="InterPro" id="IPR045246">
    <property type="entry name" value="Piwi_ago-like"/>
</dbReference>
<dbReference type="Gene3D" id="3.40.50.2300">
    <property type="match status" value="1"/>
</dbReference>
<dbReference type="InterPro" id="IPR012337">
    <property type="entry name" value="RNaseH-like_sf"/>
</dbReference>
<proteinExistence type="predicted"/>
<dbReference type="EMBL" id="HBUE01076681">
    <property type="protein sequence ID" value="CAG6475460.1"/>
    <property type="molecule type" value="Transcribed_RNA"/>
</dbReference>
<dbReference type="InterPro" id="IPR014811">
    <property type="entry name" value="ArgoL1"/>
</dbReference>
<evidence type="ECO:0000259" key="2">
    <source>
        <dbReference type="PROSITE" id="PS50821"/>
    </source>
</evidence>
<evidence type="ECO:0000313" key="4">
    <source>
        <dbReference type="EMBL" id="CAG6475460.1"/>
    </source>
</evidence>
<dbReference type="Pfam" id="PF02170">
    <property type="entry name" value="PAZ"/>
    <property type="match status" value="1"/>
</dbReference>
<dbReference type="PANTHER" id="PTHR22891">
    <property type="entry name" value="EUKARYOTIC TRANSLATION INITIATION FACTOR 2C"/>
    <property type="match status" value="1"/>
</dbReference>
<dbReference type="InterPro" id="IPR036085">
    <property type="entry name" value="PAZ_dom_sf"/>
</dbReference>
<accession>A0A8D8BI14</accession>
<dbReference type="CDD" id="cd04657">
    <property type="entry name" value="Piwi_ago-like"/>
    <property type="match status" value="1"/>
</dbReference>
<name>A0A8D8BI14_CULPI</name>
<dbReference type="Gene3D" id="3.30.420.10">
    <property type="entry name" value="Ribonuclease H-like superfamily/Ribonuclease H"/>
    <property type="match status" value="1"/>
</dbReference>
<dbReference type="AlphaFoldDB" id="A0A8D8BI14"/>
<dbReference type="SMART" id="SM00950">
    <property type="entry name" value="Piwi"/>
    <property type="match status" value="1"/>
</dbReference>